<dbReference type="EMBL" id="JACCFL010000001">
    <property type="protein sequence ID" value="NYJ24826.1"/>
    <property type="molecule type" value="Genomic_DNA"/>
</dbReference>
<dbReference type="Gene3D" id="1.10.287.130">
    <property type="match status" value="1"/>
</dbReference>
<comment type="caution">
    <text evidence="14">The sequence shown here is derived from an EMBL/GenBank/DDBJ whole genome shotgun (WGS) entry which is preliminary data.</text>
</comment>
<dbReference type="Pfam" id="PF00512">
    <property type="entry name" value="HisKA"/>
    <property type="match status" value="1"/>
</dbReference>
<evidence type="ECO:0000256" key="8">
    <source>
        <dbReference type="ARBA" id="ARBA00022989"/>
    </source>
</evidence>
<proteinExistence type="predicted"/>
<evidence type="ECO:0000259" key="12">
    <source>
        <dbReference type="PROSITE" id="PS50109"/>
    </source>
</evidence>
<evidence type="ECO:0000313" key="15">
    <source>
        <dbReference type="Proteomes" id="UP000578352"/>
    </source>
</evidence>
<dbReference type="SMART" id="SM00304">
    <property type="entry name" value="HAMP"/>
    <property type="match status" value="1"/>
</dbReference>
<dbReference type="Gene3D" id="3.30.565.10">
    <property type="entry name" value="Histidine kinase-like ATPase, C-terminal domain"/>
    <property type="match status" value="1"/>
</dbReference>
<dbReference type="InterPro" id="IPR036097">
    <property type="entry name" value="HisK_dim/P_sf"/>
</dbReference>
<dbReference type="Pfam" id="PF02518">
    <property type="entry name" value="HATPase_c"/>
    <property type="match status" value="1"/>
</dbReference>
<comment type="subcellular location">
    <subcellularLocation>
        <location evidence="2">Cell membrane</location>
    </subcellularLocation>
</comment>
<keyword evidence="6 11" id="KW-0812">Transmembrane</keyword>
<dbReference type="RefSeq" id="WP_179607219.1">
    <property type="nucleotide sequence ID" value="NZ_BAABEH010000001.1"/>
</dbReference>
<dbReference type="InterPro" id="IPR003660">
    <property type="entry name" value="HAMP_dom"/>
</dbReference>
<name>A0A853CUS7_9MICO</name>
<sequence length="410" mass="44021">MRRLWQRLGYRRQLAVTTGGIVLAGGAILLITQYLVLQRLLAEAVTEQNRQAESSRSSAGLESAEDPPASPLITHGPRWTQEDPVVSEVLAGMLWWSGFILALATAVAIVGSRLVSKAPFRRIASVTSATNAITERDLSKRLHLDGPDDEITRLGSAIDAMVERLEGAFLRQEAFIANASHELRTPLTTARVALQLAIREQRVPADLRPDIDRIFAANRRLEELVDALLIVAQGRALADLPRSPVELAALIRRTVADCADPAARRELAVSCELPSAPVTVTGNPSLLQSLVANLVGNAIRHNVDRGFVRIRVSADHERVDLVVENSGPIELTAEQVAHLSEPFHRGDRSRLRPDDGGDAGSGLGLTLVESIATLHGGAVSLTARRGGGLTAAVALPTSPRRAPEGEVTAR</sequence>
<dbReference type="InterPro" id="IPR005467">
    <property type="entry name" value="His_kinase_dom"/>
</dbReference>
<dbReference type="GO" id="GO:0000155">
    <property type="term" value="F:phosphorelay sensor kinase activity"/>
    <property type="evidence" value="ECO:0007669"/>
    <property type="project" value="InterPro"/>
</dbReference>
<dbReference type="InterPro" id="IPR050428">
    <property type="entry name" value="TCS_sensor_his_kinase"/>
</dbReference>
<accession>A0A853CUS7</accession>
<keyword evidence="5" id="KW-0808">Transferase</keyword>
<dbReference type="SUPFAM" id="SSF158472">
    <property type="entry name" value="HAMP domain-like"/>
    <property type="match status" value="1"/>
</dbReference>
<evidence type="ECO:0000256" key="7">
    <source>
        <dbReference type="ARBA" id="ARBA00022777"/>
    </source>
</evidence>
<comment type="catalytic activity">
    <reaction evidence="1">
        <text>ATP + protein L-histidine = ADP + protein N-phospho-L-histidine.</text>
        <dbReference type="EC" id="2.7.13.3"/>
    </reaction>
</comment>
<keyword evidence="4" id="KW-0597">Phosphoprotein</keyword>
<dbReference type="SUPFAM" id="SSF47384">
    <property type="entry name" value="Homodimeric domain of signal transducing histidine kinase"/>
    <property type="match status" value="1"/>
</dbReference>
<feature type="transmembrane region" description="Helical" evidence="11">
    <location>
        <begin position="12"/>
        <end position="36"/>
    </location>
</feature>
<evidence type="ECO:0000256" key="2">
    <source>
        <dbReference type="ARBA" id="ARBA00004236"/>
    </source>
</evidence>
<dbReference type="InterPro" id="IPR036890">
    <property type="entry name" value="HATPase_C_sf"/>
</dbReference>
<dbReference type="EC" id="2.7.13.3" evidence="3"/>
<evidence type="ECO:0000256" key="9">
    <source>
        <dbReference type="ARBA" id="ARBA00023012"/>
    </source>
</evidence>
<dbReference type="Proteomes" id="UP000578352">
    <property type="component" value="Unassembled WGS sequence"/>
</dbReference>
<dbReference type="PANTHER" id="PTHR45436:SF5">
    <property type="entry name" value="SENSOR HISTIDINE KINASE TRCS"/>
    <property type="match status" value="1"/>
</dbReference>
<keyword evidence="7 14" id="KW-0418">Kinase</keyword>
<evidence type="ECO:0000256" key="5">
    <source>
        <dbReference type="ARBA" id="ARBA00022679"/>
    </source>
</evidence>
<evidence type="ECO:0000256" key="3">
    <source>
        <dbReference type="ARBA" id="ARBA00012438"/>
    </source>
</evidence>
<gene>
    <name evidence="14" type="ORF">HNR13_003113</name>
</gene>
<evidence type="ECO:0000313" key="14">
    <source>
        <dbReference type="EMBL" id="NYJ24826.1"/>
    </source>
</evidence>
<dbReference type="Pfam" id="PF00672">
    <property type="entry name" value="HAMP"/>
    <property type="match status" value="1"/>
</dbReference>
<dbReference type="PANTHER" id="PTHR45436">
    <property type="entry name" value="SENSOR HISTIDINE KINASE YKOH"/>
    <property type="match status" value="1"/>
</dbReference>
<dbReference type="CDD" id="cd00082">
    <property type="entry name" value="HisKA"/>
    <property type="match status" value="1"/>
</dbReference>
<dbReference type="SMART" id="SM00388">
    <property type="entry name" value="HisKA"/>
    <property type="match status" value="1"/>
</dbReference>
<dbReference type="CDD" id="cd06225">
    <property type="entry name" value="HAMP"/>
    <property type="match status" value="1"/>
</dbReference>
<evidence type="ECO:0000256" key="10">
    <source>
        <dbReference type="SAM" id="MobiDB-lite"/>
    </source>
</evidence>
<dbReference type="AlphaFoldDB" id="A0A853CUS7"/>
<dbReference type="PROSITE" id="PS50885">
    <property type="entry name" value="HAMP"/>
    <property type="match status" value="1"/>
</dbReference>
<feature type="region of interest" description="Disordered" evidence="10">
    <location>
        <begin position="51"/>
        <end position="77"/>
    </location>
</feature>
<reference evidence="14 15" key="1">
    <citation type="submission" date="2020-07" db="EMBL/GenBank/DDBJ databases">
        <title>Sequencing the genomes of 1000 actinobacteria strains.</title>
        <authorList>
            <person name="Klenk H.-P."/>
        </authorList>
    </citation>
    <scope>NUCLEOTIDE SEQUENCE [LARGE SCALE GENOMIC DNA]</scope>
    <source>
        <strain evidence="14 15">DSM 15165</strain>
    </source>
</reference>
<dbReference type="InterPro" id="IPR003661">
    <property type="entry name" value="HisK_dim/P_dom"/>
</dbReference>
<keyword evidence="11" id="KW-0472">Membrane</keyword>
<keyword evidence="9" id="KW-0902">Two-component regulatory system</keyword>
<dbReference type="CDD" id="cd00075">
    <property type="entry name" value="HATPase"/>
    <property type="match status" value="1"/>
</dbReference>
<feature type="domain" description="Histidine kinase" evidence="12">
    <location>
        <begin position="178"/>
        <end position="399"/>
    </location>
</feature>
<evidence type="ECO:0000256" key="4">
    <source>
        <dbReference type="ARBA" id="ARBA00022553"/>
    </source>
</evidence>
<protein>
    <recommendedName>
        <fullName evidence="3">histidine kinase</fullName>
        <ecNumber evidence="3">2.7.13.3</ecNumber>
    </recommendedName>
</protein>
<evidence type="ECO:0000256" key="11">
    <source>
        <dbReference type="SAM" id="Phobius"/>
    </source>
</evidence>
<dbReference type="SMART" id="SM00387">
    <property type="entry name" value="HATPase_c"/>
    <property type="match status" value="1"/>
</dbReference>
<dbReference type="PROSITE" id="PS50109">
    <property type="entry name" value="HIS_KIN"/>
    <property type="match status" value="1"/>
</dbReference>
<feature type="transmembrane region" description="Helical" evidence="11">
    <location>
        <begin position="93"/>
        <end position="115"/>
    </location>
</feature>
<dbReference type="SUPFAM" id="SSF55874">
    <property type="entry name" value="ATPase domain of HSP90 chaperone/DNA topoisomerase II/histidine kinase"/>
    <property type="match status" value="1"/>
</dbReference>
<feature type="domain" description="HAMP" evidence="13">
    <location>
        <begin position="121"/>
        <end position="170"/>
    </location>
</feature>
<organism evidence="14 15">
    <name type="scientific">Leifsonia shinshuensis</name>
    <dbReference type="NCBI Taxonomy" id="150026"/>
    <lineage>
        <taxon>Bacteria</taxon>
        <taxon>Bacillati</taxon>
        <taxon>Actinomycetota</taxon>
        <taxon>Actinomycetes</taxon>
        <taxon>Micrococcales</taxon>
        <taxon>Microbacteriaceae</taxon>
        <taxon>Leifsonia</taxon>
    </lineage>
</organism>
<dbReference type="GO" id="GO:0005886">
    <property type="term" value="C:plasma membrane"/>
    <property type="evidence" value="ECO:0007669"/>
    <property type="project" value="UniProtKB-SubCell"/>
</dbReference>
<feature type="compositionally biased region" description="Polar residues" evidence="10">
    <location>
        <begin position="51"/>
        <end position="60"/>
    </location>
</feature>
<dbReference type="Gene3D" id="6.10.340.10">
    <property type="match status" value="1"/>
</dbReference>
<evidence type="ECO:0000259" key="13">
    <source>
        <dbReference type="PROSITE" id="PS50885"/>
    </source>
</evidence>
<evidence type="ECO:0000256" key="1">
    <source>
        <dbReference type="ARBA" id="ARBA00000085"/>
    </source>
</evidence>
<evidence type="ECO:0000256" key="6">
    <source>
        <dbReference type="ARBA" id="ARBA00022692"/>
    </source>
</evidence>
<keyword evidence="8 11" id="KW-1133">Transmembrane helix</keyword>
<dbReference type="InterPro" id="IPR003594">
    <property type="entry name" value="HATPase_dom"/>
</dbReference>